<dbReference type="Pfam" id="PF13855">
    <property type="entry name" value="LRR_8"/>
    <property type="match status" value="1"/>
</dbReference>
<feature type="compositionally biased region" description="Low complexity" evidence="3">
    <location>
        <begin position="345"/>
        <end position="362"/>
    </location>
</feature>
<protein>
    <submittedName>
        <fullName evidence="4">Leucine-rich repeat and calponin homology domain-containing 1</fullName>
    </submittedName>
</protein>
<dbReference type="SUPFAM" id="SSF52058">
    <property type="entry name" value="L domain-like"/>
    <property type="match status" value="1"/>
</dbReference>
<sequence>MSKNNLTEFPKELCSFDSLEKLTLYSNLIRTIPDIGVYQLKCLKYLDLNSNNLTYVPSCLCNLLSLEVLTINNNKLVSLPEEIGRLDKLIQLDVSCNEITHLPVQIGDMSSLRALNVRRNLLVELPKEISHLKLVSFDCSANRLGKLPLCFREMVTLIDLVVDHNPLEVPPAHVCTKGLLHIMKYLLNEAIKEEKKRGILTEYEINSQFNSFNCNLSAHNQRLSCTAGLGLMVRNSLSKKFSSSSVPSSSMSTVSSSSTSSSSSVSSSSLTSQISTPLFNSNPKNFKQSLIDLSPNQANSNSTSPTTTPTNNNQYLVDNFQILNINQNIRTDLESGDFMEGQMTSSPSSTKSSSSSCSSSMSGTGLIMPNKSSIKTHKIPDTANSKVVSIHELISLKSSQYQHNFVKINRSAISSSENQQIVANDEEEMHHCQQTKHDNELPKQQAWMNKSNKMSMNSGLNKRLANNDYDILSNANNGVAQKNTLIDGPKYKQVNECAKMTSQAYLVNDFTEDSSHEEIPSSYIVESQHEKYFQTESDDDKYKSYMYNQQQQQIWVPREDIQNDVDNCESLNAAFTMRRHLLQVQEEHKQIEMLKKTIEQKLKIQLPNCADELGVALSDGVVLCHLINQIFPRAVQIIHVPSLAMVND</sequence>
<dbReference type="EMBL" id="REGN01008562">
    <property type="protein sequence ID" value="RNA03248.1"/>
    <property type="molecule type" value="Genomic_DNA"/>
</dbReference>
<evidence type="ECO:0000313" key="5">
    <source>
        <dbReference type="Proteomes" id="UP000276133"/>
    </source>
</evidence>
<dbReference type="InterPro" id="IPR003591">
    <property type="entry name" value="Leu-rich_rpt_typical-subtyp"/>
</dbReference>
<evidence type="ECO:0000256" key="2">
    <source>
        <dbReference type="ARBA" id="ARBA00022737"/>
    </source>
</evidence>
<keyword evidence="2" id="KW-0677">Repeat</keyword>
<dbReference type="SMART" id="SM00369">
    <property type="entry name" value="LRR_TYP"/>
    <property type="match status" value="5"/>
</dbReference>
<dbReference type="STRING" id="10195.A0A3M7PX43"/>
<dbReference type="PROSITE" id="PS51450">
    <property type="entry name" value="LRR"/>
    <property type="match status" value="1"/>
</dbReference>
<dbReference type="PANTHER" id="PTHR48051:SF21">
    <property type="entry name" value="CALPONIN-HOMOLOGY (CH) DOMAIN-CONTAINING PROTEIN"/>
    <property type="match status" value="1"/>
</dbReference>
<dbReference type="AlphaFoldDB" id="A0A3M7PX43"/>
<feature type="region of interest" description="Disordered" evidence="3">
    <location>
        <begin position="241"/>
        <end position="269"/>
    </location>
</feature>
<dbReference type="InterPro" id="IPR032675">
    <property type="entry name" value="LRR_dom_sf"/>
</dbReference>
<evidence type="ECO:0000256" key="1">
    <source>
        <dbReference type="ARBA" id="ARBA00022614"/>
    </source>
</evidence>
<organism evidence="4 5">
    <name type="scientific">Brachionus plicatilis</name>
    <name type="common">Marine rotifer</name>
    <name type="synonym">Brachionus muelleri</name>
    <dbReference type="NCBI Taxonomy" id="10195"/>
    <lineage>
        <taxon>Eukaryota</taxon>
        <taxon>Metazoa</taxon>
        <taxon>Spiralia</taxon>
        <taxon>Gnathifera</taxon>
        <taxon>Rotifera</taxon>
        <taxon>Eurotatoria</taxon>
        <taxon>Monogononta</taxon>
        <taxon>Pseudotrocha</taxon>
        <taxon>Ploima</taxon>
        <taxon>Brachionidae</taxon>
        <taxon>Brachionus</taxon>
    </lineage>
</organism>
<dbReference type="SUPFAM" id="SSF47576">
    <property type="entry name" value="Calponin-homology domain, CH-domain"/>
    <property type="match status" value="1"/>
</dbReference>
<gene>
    <name evidence="4" type="ORF">BpHYR1_016803</name>
</gene>
<dbReference type="InterPro" id="IPR001611">
    <property type="entry name" value="Leu-rich_rpt"/>
</dbReference>
<evidence type="ECO:0000313" key="4">
    <source>
        <dbReference type="EMBL" id="RNA03248.1"/>
    </source>
</evidence>
<accession>A0A3M7PX43</accession>
<dbReference type="GO" id="GO:0005737">
    <property type="term" value="C:cytoplasm"/>
    <property type="evidence" value="ECO:0007669"/>
    <property type="project" value="TreeGrafter"/>
</dbReference>
<reference evidence="4 5" key="1">
    <citation type="journal article" date="2018" name="Sci. Rep.">
        <title>Genomic signatures of local adaptation to the degree of environmental predictability in rotifers.</title>
        <authorList>
            <person name="Franch-Gras L."/>
            <person name="Hahn C."/>
            <person name="Garcia-Roger E.M."/>
            <person name="Carmona M.J."/>
            <person name="Serra M."/>
            <person name="Gomez A."/>
        </authorList>
    </citation>
    <scope>NUCLEOTIDE SEQUENCE [LARGE SCALE GENOMIC DNA]</scope>
    <source>
        <strain evidence="4">HYR1</strain>
    </source>
</reference>
<keyword evidence="5" id="KW-1185">Reference proteome</keyword>
<dbReference type="Pfam" id="PF00560">
    <property type="entry name" value="LRR_1"/>
    <property type="match status" value="1"/>
</dbReference>
<dbReference type="SMART" id="SM00364">
    <property type="entry name" value="LRR_BAC"/>
    <property type="match status" value="5"/>
</dbReference>
<feature type="compositionally biased region" description="Low complexity" evidence="3">
    <location>
        <begin position="242"/>
        <end position="269"/>
    </location>
</feature>
<feature type="region of interest" description="Disordered" evidence="3">
    <location>
        <begin position="294"/>
        <end position="313"/>
    </location>
</feature>
<proteinExistence type="predicted"/>
<dbReference type="InterPro" id="IPR050216">
    <property type="entry name" value="LRR_domain-containing"/>
</dbReference>
<dbReference type="Gene3D" id="1.10.418.10">
    <property type="entry name" value="Calponin-like domain"/>
    <property type="match status" value="1"/>
</dbReference>
<dbReference type="OrthoDB" id="6149831at2759"/>
<dbReference type="PANTHER" id="PTHR48051">
    <property type="match status" value="1"/>
</dbReference>
<name>A0A3M7PX43_BRAPC</name>
<feature type="region of interest" description="Disordered" evidence="3">
    <location>
        <begin position="338"/>
        <end position="372"/>
    </location>
</feature>
<dbReference type="Gene3D" id="3.80.10.10">
    <property type="entry name" value="Ribonuclease Inhibitor"/>
    <property type="match status" value="2"/>
</dbReference>
<feature type="compositionally biased region" description="Low complexity" evidence="3">
    <location>
        <begin position="299"/>
        <end position="313"/>
    </location>
</feature>
<comment type="caution">
    <text evidence="4">The sequence shown here is derived from an EMBL/GenBank/DDBJ whole genome shotgun (WGS) entry which is preliminary data.</text>
</comment>
<dbReference type="InterPro" id="IPR036872">
    <property type="entry name" value="CH_dom_sf"/>
</dbReference>
<keyword evidence="1" id="KW-0433">Leucine-rich repeat</keyword>
<evidence type="ECO:0000256" key="3">
    <source>
        <dbReference type="SAM" id="MobiDB-lite"/>
    </source>
</evidence>
<dbReference type="Proteomes" id="UP000276133">
    <property type="component" value="Unassembled WGS sequence"/>
</dbReference>